<dbReference type="Pfam" id="PF12833">
    <property type="entry name" value="HTH_18"/>
    <property type="match status" value="1"/>
</dbReference>
<dbReference type="SUPFAM" id="SSF46689">
    <property type="entry name" value="Homeodomain-like"/>
    <property type="match status" value="1"/>
</dbReference>
<dbReference type="PANTHER" id="PTHR46796">
    <property type="entry name" value="HTH-TYPE TRANSCRIPTIONAL ACTIVATOR RHAS-RELATED"/>
    <property type="match status" value="1"/>
</dbReference>
<dbReference type="PANTHER" id="PTHR46796:SF6">
    <property type="entry name" value="ARAC SUBFAMILY"/>
    <property type="match status" value="1"/>
</dbReference>
<reference evidence="7" key="1">
    <citation type="journal article" date="2019" name="Int. J. Syst. Evol. Microbiol.">
        <title>The Global Catalogue of Microorganisms (GCM) 10K type strain sequencing project: providing services to taxonomists for standard genome sequencing and annotation.</title>
        <authorList>
            <consortium name="The Broad Institute Genomics Platform"/>
            <consortium name="The Broad Institute Genome Sequencing Center for Infectious Disease"/>
            <person name="Wu L."/>
            <person name="Ma J."/>
        </authorList>
    </citation>
    <scope>NUCLEOTIDE SEQUENCE [LARGE SCALE GENOMIC DNA]</scope>
    <source>
        <strain evidence="7">CCUG 49560</strain>
    </source>
</reference>
<dbReference type="SMART" id="SM00342">
    <property type="entry name" value="HTH_ARAC"/>
    <property type="match status" value="1"/>
</dbReference>
<evidence type="ECO:0000256" key="2">
    <source>
        <dbReference type="ARBA" id="ARBA00023125"/>
    </source>
</evidence>
<dbReference type="Gene3D" id="1.10.10.60">
    <property type="entry name" value="Homeodomain-like"/>
    <property type="match status" value="1"/>
</dbReference>
<dbReference type="InterPro" id="IPR035418">
    <property type="entry name" value="AraC-bd_2"/>
</dbReference>
<evidence type="ECO:0000259" key="5">
    <source>
        <dbReference type="PROSITE" id="PS01124"/>
    </source>
</evidence>
<proteinExistence type="predicted"/>
<keyword evidence="7" id="KW-1185">Reference proteome</keyword>
<keyword evidence="1" id="KW-0805">Transcription regulation</keyword>
<keyword evidence="2" id="KW-0238">DNA-binding</keyword>
<dbReference type="Pfam" id="PF14525">
    <property type="entry name" value="AraC_binding_2"/>
    <property type="match status" value="1"/>
</dbReference>
<name>A0ABV9ERH9_9ACTN</name>
<comment type="caution">
    <text evidence="6">The sequence shown here is derived from an EMBL/GenBank/DDBJ whole genome shotgun (WGS) entry which is preliminary data.</text>
</comment>
<evidence type="ECO:0000256" key="4">
    <source>
        <dbReference type="SAM" id="MobiDB-lite"/>
    </source>
</evidence>
<evidence type="ECO:0000256" key="3">
    <source>
        <dbReference type="ARBA" id="ARBA00023163"/>
    </source>
</evidence>
<dbReference type="InterPro" id="IPR009057">
    <property type="entry name" value="Homeodomain-like_sf"/>
</dbReference>
<dbReference type="InterPro" id="IPR050204">
    <property type="entry name" value="AraC_XylS_family_regulators"/>
</dbReference>
<sequence length="332" mass="36305">MQLIMSTDTLPPEERFDGWLDQMSQLVVPVRFTSGNRADFRGRIEAADLGAVQISSHVLPETDAYRTSRLIRRSDPEILYLLVAQSGPIALTQDRKRVTLGHLDMALFHTSRPYHVRTHGKHVNRALLIAIPGGLLPFAAGALEQSVAKVLPGAHGFGALVSRFLGGLATVTGSASPADLVRLGISLTDLVTMLLGHHLDAAVPPETEQRALLLRVHAHIQRNLGDHRLSPATIADAHSVSLRTLQRLFASQNTTVAAWIRARRLESCRRDLVRPGGEREPIHVTGARWGFSDPAVFTRAFRAAYGTSPRDYRNRYPGGGPLPRGMDTGTNV</sequence>
<dbReference type="EMBL" id="JBHSFN010000028">
    <property type="protein sequence ID" value="MFC4591061.1"/>
    <property type="molecule type" value="Genomic_DNA"/>
</dbReference>
<gene>
    <name evidence="6" type="ORF">ACFO8L_33555</name>
</gene>
<dbReference type="RefSeq" id="WP_262843588.1">
    <property type="nucleotide sequence ID" value="NZ_JANZYP010000019.1"/>
</dbReference>
<keyword evidence="3" id="KW-0804">Transcription</keyword>
<feature type="region of interest" description="Disordered" evidence="4">
    <location>
        <begin position="312"/>
        <end position="332"/>
    </location>
</feature>
<evidence type="ECO:0000313" key="6">
    <source>
        <dbReference type="EMBL" id="MFC4591061.1"/>
    </source>
</evidence>
<dbReference type="PROSITE" id="PS01124">
    <property type="entry name" value="HTH_ARAC_FAMILY_2"/>
    <property type="match status" value="1"/>
</dbReference>
<dbReference type="InterPro" id="IPR018060">
    <property type="entry name" value="HTH_AraC"/>
</dbReference>
<dbReference type="Proteomes" id="UP001595891">
    <property type="component" value="Unassembled WGS sequence"/>
</dbReference>
<protein>
    <submittedName>
        <fullName evidence="6">Helix-turn-helix domain-containing protein</fullName>
    </submittedName>
</protein>
<evidence type="ECO:0000256" key="1">
    <source>
        <dbReference type="ARBA" id="ARBA00023015"/>
    </source>
</evidence>
<accession>A0ABV9ERH9</accession>
<feature type="domain" description="HTH araC/xylS-type" evidence="5">
    <location>
        <begin position="214"/>
        <end position="315"/>
    </location>
</feature>
<evidence type="ECO:0000313" key="7">
    <source>
        <dbReference type="Proteomes" id="UP001595891"/>
    </source>
</evidence>
<organism evidence="6 7">
    <name type="scientific">Sphaerisporangium corydalis</name>
    <dbReference type="NCBI Taxonomy" id="1441875"/>
    <lineage>
        <taxon>Bacteria</taxon>
        <taxon>Bacillati</taxon>
        <taxon>Actinomycetota</taxon>
        <taxon>Actinomycetes</taxon>
        <taxon>Streptosporangiales</taxon>
        <taxon>Streptosporangiaceae</taxon>
        <taxon>Sphaerisporangium</taxon>
    </lineage>
</organism>